<dbReference type="InterPro" id="IPR037185">
    <property type="entry name" value="EmrE-like"/>
</dbReference>
<evidence type="ECO:0000313" key="4">
    <source>
        <dbReference type="Proteomes" id="UP000321408"/>
    </source>
</evidence>
<dbReference type="Proteomes" id="UP000321408">
    <property type="component" value="Chromosome"/>
</dbReference>
<keyword evidence="1" id="KW-1133">Transmembrane helix</keyword>
<reference evidence="3 4" key="1">
    <citation type="journal article" date="2020" name="Nature">
        <title>Isolation of an archaeon at the prokaryote-eukaryote interface.</title>
        <authorList>
            <person name="Imachi H."/>
            <person name="Nobu M.K."/>
            <person name="Nakahara N."/>
            <person name="Morono Y."/>
            <person name="Ogawara M."/>
            <person name="Takaki Y."/>
            <person name="Takano Y."/>
            <person name="Uematsu K."/>
            <person name="Ikuta T."/>
            <person name="Ito M."/>
            <person name="Matsui Y."/>
            <person name="Miyazaki M."/>
            <person name="Murata K."/>
            <person name="Saito Y."/>
            <person name="Sakai S."/>
            <person name="Song C."/>
            <person name="Tasumi E."/>
            <person name="Yamanaka Y."/>
            <person name="Yamaguchi T."/>
            <person name="Kamagata Y."/>
            <person name="Tamaki H."/>
            <person name="Takai K."/>
        </authorList>
    </citation>
    <scope>NUCLEOTIDE SEQUENCE [LARGE SCALE GENOMIC DNA]</scope>
    <source>
        <strain evidence="3 4">MK-D1</strain>
    </source>
</reference>
<feature type="transmembrane region" description="Helical" evidence="1">
    <location>
        <begin position="69"/>
        <end position="91"/>
    </location>
</feature>
<dbReference type="RefSeq" id="WP_147662908.1">
    <property type="nucleotide sequence ID" value="NZ_CP042905.2"/>
</dbReference>
<dbReference type="Gene3D" id="1.10.3730.20">
    <property type="match status" value="1"/>
</dbReference>
<keyword evidence="4" id="KW-1185">Reference proteome</keyword>
<organism evidence="3 4">
    <name type="scientific">Promethearchaeum syntrophicum</name>
    <dbReference type="NCBI Taxonomy" id="2594042"/>
    <lineage>
        <taxon>Archaea</taxon>
        <taxon>Promethearchaeati</taxon>
        <taxon>Promethearchaeota</taxon>
        <taxon>Promethearchaeia</taxon>
        <taxon>Promethearchaeales</taxon>
        <taxon>Promethearchaeaceae</taxon>
        <taxon>Promethearchaeum</taxon>
    </lineage>
</organism>
<dbReference type="GeneID" id="41329838"/>
<feature type="domain" description="EamA" evidence="2">
    <location>
        <begin position="43"/>
        <end position="114"/>
    </location>
</feature>
<dbReference type="KEGG" id="psyt:DSAG12_01845"/>
<dbReference type="Pfam" id="PF00892">
    <property type="entry name" value="EamA"/>
    <property type="match status" value="1"/>
</dbReference>
<sequence length="116" mass="13053">MIEYFLILISVFSTVISLILFKKASGILKYENGLLKFIKSLFNYYLISAIFLVGVSVVSYNLALSSLDLIIVFSFNSLTPLFVFFSGVIFFGEKINRYHVIGISLITIGLFFINVA</sequence>
<protein>
    <submittedName>
        <fullName evidence="3">EamA family transporter</fullName>
    </submittedName>
</protein>
<proteinExistence type="predicted"/>
<name>A0A5B9DB09_9ARCH</name>
<dbReference type="SUPFAM" id="SSF103481">
    <property type="entry name" value="Multidrug resistance efflux transporter EmrE"/>
    <property type="match status" value="1"/>
</dbReference>
<feature type="transmembrane region" description="Helical" evidence="1">
    <location>
        <begin position="6"/>
        <end position="21"/>
    </location>
</feature>
<dbReference type="InterPro" id="IPR000620">
    <property type="entry name" value="EamA_dom"/>
</dbReference>
<evidence type="ECO:0000256" key="1">
    <source>
        <dbReference type="SAM" id="Phobius"/>
    </source>
</evidence>
<reference evidence="3 4" key="2">
    <citation type="journal article" date="2024" name="Int. J. Syst. Evol. Microbiol.">
        <title>Promethearchaeum syntrophicum gen. nov., sp. nov., an anaerobic, obligately syntrophic archaeon, the first isolate of the lineage 'Asgard' archaea, and proposal of the new archaeal phylum Promethearchaeota phyl. nov. and kingdom Promethearchaeati regn. nov.</title>
        <authorList>
            <person name="Imachi H."/>
            <person name="Nobu M.K."/>
            <person name="Kato S."/>
            <person name="Takaki Y."/>
            <person name="Miyazaki M."/>
            <person name="Miyata M."/>
            <person name="Ogawara M."/>
            <person name="Saito Y."/>
            <person name="Sakai S."/>
            <person name="Tahara Y.O."/>
            <person name="Takano Y."/>
            <person name="Tasumi E."/>
            <person name="Uematsu K."/>
            <person name="Yoshimura T."/>
            <person name="Itoh T."/>
            <person name="Ohkuma M."/>
            <person name="Takai K."/>
        </authorList>
    </citation>
    <scope>NUCLEOTIDE SEQUENCE [LARGE SCALE GENOMIC DNA]</scope>
    <source>
        <strain evidence="3 4">MK-D1</strain>
    </source>
</reference>
<feature type="transmembrane region" description="Helical" evidence="1">
    <location>
        <begin position="98"/>
        <end position="115"/>
    </location>
</feature>
<keyword evidence="1" id="KW-0812">Transmembrane</keyword>
<keyword evidence="1" id="KW-0472">Membrane</keyword>
<gene>
    <name evidence="3" type="ORF">DSAG12_01845</name>
</gene>
<dbReference type="AlphaFoldDB" id="A0A5B9DB09"/>
<evidence type="ECO:0000313" key="3">
    <source>
        <dbReference type="EMBL" id="QEE16017.1"/>
    </source>
</evidence>
<feature type="transmembrane region" description="Helical" evidence="1">
    <location>
        <begin position="42"/>
        <end position="63"/>
    </location>
</feature>
<accession>A0A5B9DB09</accession>
<evidence type="ECO:0000259" key="2">
    <source>
        <dbReference type="Pfam" id="PF00892"/>
    </source>
</evidence>
<dbReference type="GO" id="GO:0016020">
    <property type="term" value="C:membrane"/>
    <property type="evidence" value="ECO:0007669"/>
    <property type="project" value="InterPro"/>
</dbReference>
<dbReference type="EMBL" id="CP042905">
    <property type="protein sequence ID" value="QEE16017.1"/>
    <property type="molecule type" value="Genomic_DNA"/>
</dbReference>